<sequence length="77" mass="8435">MIIAKIERFPLRILFKPDTRAAASAWGGKGLTVADSLFVRVSTDQGLEGWGEAFGFRTVRSEKLAVDELIAPLSVQE</sequence>
<dbReference type="InterPro" id="IPR029017">
    <property type="entry name" value="Enolase-like_N"/>
</dbReference>
<accession>A0AAU7D6I3</accession>
<organism evidence="1">
    <name type="scientific">Edaphobacter paludis</name>
    <dbReference type="NCBI Taxonomy" id="3035702"/>
    <lineage>
        <taxon>Bacteria</taxon>
        <taxon>Pseudomonadati</taxon>
        <taxon>Acidobacteriota</taxon>
        <taxon>Terriglobia</taxon>
        <taxon>Terriglobales</taxon>
        <taxon>Acidobacteriaceae</taxon>
        <taxon>Edaphobacter</taxon>
    </lineage>
</organism>
<reference evidence="1" key="1">
    <citation type="submission" date="2023-03" db="EMBL/GenBank/DDBJ databases">
        <title>Edaphobacter sp.</title>
        <authorList>
            <person name="Huber K.J."/>
            <person name="Papendorf J."/>
            <person name="Pilke C."/>
            <person name="Bunk B."/>
            <person name="Sproeer C."/>
            <person name="Pester M."/>
        </authorList>
    </citation>
    <scope>NUCLEOTIDE SEQUENCE</scope>
    <source>
        <strain evidence="1">DSM 109920</strain>
    </source>
</reference>
<evidence type="ECO:0000313" key="1">
    <source>
        <dbReference type="EMBL" id="XBH12960.1"/>
    </source>
</evidence>
<evidence type="ECO:0008006" key="2">
    <source>
        <dbReference type="Google" id="ProtNLM"/>
    </source>
</evidence>
<dbReference type="AlphaFoldDB" id="A0AAU7D6I3"/>
<name>A0AAU7D6I3_9BACT</name>
<proteinExistence type="predicted"/>
<dbReference type="SUPFAM" id="SSF54826">
    <property type="entry name" value="Enolase N-terminal domain-like"/>
    <property type="match status" value="1"/>
</dbReference>
<dbReference type="EMBL" id="CP121195">
    <property type="protein sequence ID" value="XBH12960.1"/>
    <property type="molecule type" value="Genomic_DNA"/>
</dbReference>
<protein>
    <recommendedName>
        <fullName evidence="2">Mandelate racemase/muconate lactonizing enzyme family protein</fullName>
    </recommendedName>
</protein>
<dbReference type="RefSeq" id="WP_348269619.1">
    <property type="nucleotide sequence ID" value="NZ_CP121195.1"/>
</dbReference>
<gene>
    <name evidence="1" type="ORF">P8936_14860</name>
</gene>
<dbReference type="Gene3D" id="3.30.390.10">
    <property type="entry name" value="Enolase-like, N-terminal domain"/>
    <property type="match status" value="1"/>
</dbReference>